<dbReference type="OrthoDB" id="428480at2759"/>
<evidence type="ECO:0000256" key="6">
    <source>
        <dbReference type="ARBA" id="ARBA00023295"/>
    </source>
</evidence>
<dbReference type="Pfam" id="PF00728">
    <property type="entry name" value="Glyco_hydro_20"/>
    <property type="match status" value="1"/>
</dbReference>
<dbReference type="PIRSF" id="PIRSF001093">
    <property type="entry name" value="B-hxosamndse_ab_euk"/>
    <property type="match status" value="1"/>
</dbReference>
<dbReference type="SUPFAM" id="SSF51445">
    <property type="entry name" value="(Trans)glycosidases"/>
    <property type="match status" value="1"/>
</dbReference>
<dbReference type="Gene3D" id="3.20.20.80">
    <property type="entry name" value="Glycosidases"/>
    <property type="match status" value="1"/>
</dbReference>
<dbReference type="PANTHER" id="PTHR22600:SF21">
    <property type="entry name" value="BETA-HEXOSAMINIDASE A"/>
    <property type="match status" value="1"/>
</dbReference>
<dbReference type="PANTHER" id="PTHR22600">
    <property type="entry name" value="BETA-HEXOSAMINIDASE"/>
    <property type="match status" value="1"/>
</dbReference>
<dbReference type="EMBL" id="CACRXK020001776">
    <property type="protein sequence ID" value="CAB3991031.1"/>
    <property type="molecule type" value="Genomic_DNA"/>
</dbReference>
<evidence type="ECO:0000313" key="8">
    <source>
        <dbReference type="EMBL" id="CAB3991031.1"/>
    </source>
</evidence>
<evidence type="ECO:0000256" key="2">
    <source>
        <dbReference type="ARBA" id="ARBA00006285"/>
    </source>
</evidence>
<dbReference type="InterPro" id="IPR017853">
    <property type="entry name" value="GH"/>
</dbReference>
<reference evidence="8" key="1">
    <citation type="submission" date="2020-04" db="EMBL/GenBank/DDBJ databases">
        <authorList>
            <person name="Alioto T."/>
            <person name="Alioto T."/>
            <person name="Gomez Garrido J."/>
        </authorList>
    </citation>
    <scope>NUCLEOTIDE SEQUENCE</scope>
    <source>
        <strain evidence="8">A484AB</strain>
    </source>
</reference>
<keyword evidence="3" id="KW-0732">Signal</keyword>
<dbReference type="SUPFAM" id="SSF55545">
    <property type="entry name" value="beta-N-acetylhexosaminidase-like domain"/>
    <property type="match status" value="1"/>
</dbReference>
<dbReference type="GO" id="GO:0004563">
    <property type="term" value="F:beta-N-acetylhexosaminidase activity"/>
    <property type="evidence" value="ECO:0007669"/>
    <property type="project" value="UniProtKB-EC"/>
</dbReference>
<evidence type="ECO:0000256" key="3">
    <source>
        <dbReference type="ARBA" id="ARBA00022729"/>
    </source>
</evidence>
<dbReference type="InterPro" id="IPR025705">
    <property type="entry name" value="Beta_hexosaminidase_sua/sub"/>
</dbReference>
<keyword evidence="9" id="KW-1185">Reference proteome</keyword>
<dbReference type="EC" id="3.2.1.52" evidence="7"/>
<keyword evidence="6 7" id="KW-0326">Glycosidase</keyword>
<protein>
    <recommendedName>
        <fullName evidence="7">Beta-hexosaminidase</fullName>
        <ecNumber evidence="7">3.2.1.52</ecNumber>
    </recommendedName>
</protein>
<dbReference type="PROSITE" id="PS51257">
    <property type="entry name" value="PROKAR_LIPOPROTEIN"/>
    <property type="match status" value="1"/>
</dbReference>
<evidence type="ECO:0000313" key="9">
    <source>
        <dbReference type="Proteomes" id="UP001152795"/>
    </source>
</evidence>
<accession>A0A6S7H3W9</accession>
<evidence type="ECO:0000256" key="4">
    <source>
        <dbReference type="ARBA" id="ARBA00022801"/>
    </source>
</evidence>
<dbReference type="Proteomes" id="UP001152795">
    <property type="component" value="Unassembled WGS sequence"/>
</dbReference>
<dbReference type="Gene3D" id="3.30.379.10">
    <property type="entry name" value="Chitobiase/beta-hexosaminidase domain 2-like"/>
    <property type="match status" value="1"/>
</dbReference>
<dbReference type="Pfam" id="PF14845">
    <property type="entry name" value="Glycohydro_20b2"/>
    <property type="match status" value="1"/>
</dbReference>
<dbReference type="FunFam" id="3.20.20.80:FF:000063">
    <property type="entry name" value="Beta-hexosaminidase"/>
    <property type="match status" value="1"/>
</dbReference>
<dbReference type="PRINTS" id="PR00738">
    <property type="entry name" value="GLHYDRLASE20"/>
</dbReference>
<dbReference type="InterPro" id="IPR029019">
    <property type="entry name" value="HEX_eukaryotic_N"/>
</dbReference>
<comment type="similarity">
    <text evidence="2 7">Belongs to the glycosyl hydrolase 20 family.</text>
</comment>
<dbReference type="CDD" id="cd06562">
    <property type="entry name" value="GH20_HexA_HexB-like"/>
    <property type="match status" value="1"/>
</dbReference>
<dbReference type="GO" id="GO:0016020">
    <property type="term" value="C:membrane"/>
    <property type="evidence" value="ECO:0007669"/>
    <property type="project" value="TreeGrafter"/>
</dbReference>
<keyword evidence="5" id="KW-0325">Glycoprotein</keyword>
<keyword evidence="4 7" id="KW-0378">Hydrolase</keyword>
<dbReference type="AlphaFoldDB" id="A0A6S7H3W9"/>
<comment type="catalytic activity">
    <reaction evidence="1 7">
        <text>Hydrolysis of terminal non-reducing N-acetyl-D-hexosamine residues in N-acetyl-beta-D-hexosaminides.</text>
        <dbReference type="EC" id="3.2.1.52"/>
    </reaction>
</comment>
<comment type="caution">
    <text evidence="8">The sequence shown here is derived from an EMBL/GenBank/DDBJ whole genome shotgun (WGS) entry which is preliminary data.</text>
</comment>
<dbReference type="InterPro" id="IPR015883">
    <property type="entry name" value="Glyco_hydro_20_cat"/>
</dbReference>
<name>A0A6S7H3W9_PARCT</name>
<dbReference type="GO" id="GO:0005764">
    <property type="term" value="C:lysosome"/>
    <property type="evidence" value="ECO:0007669"/>
    <property type="project" value="TreeGrafter"/>
</dbReference>
<proteinExistence type="inferred from homology"/>
<dbReference type="GO" id="GO:0006689">
    <property type="term" value="P:ganglioside catabolic process"/>
    <property type="evidence" value="ECO:0007669"/>
    <property type="project" value="TreeGrafter"/>
</dbReference>
<evidence type="ECO:0000256" key="5">
    <source>
        <dbReference type="ARBA" id="ARBA00023180"/>
    </source>
</evidence>
<evidence type="ECO:0000256" key="7">
    <source>
        <dbReference type="PIRNR" id="PIRNR001093"/>
    </source>
</evidence>
<evidence type="ECO:0000256" key="1">
    <source>
        <dbReference type="ARBA" id="ARBA00001231"/>
    </source>
</evidence>
<dbReference type="InterPro" id="IPR029018">
    <property type="entry name" value="Hex-like_dom2"/>
</dbReference>
<sequence length="552" mass="62221">MAVIMRNFVVLCAFILGCKAAEVPQQCNPSGPSSPHGNAVNSGRQNVHLGPDGYVSGSIWPKPQQHTVGEETFSLSPDTFKFTSTGEASDVLTAAMARYRGLTFPDMIHSNVLRFRRDLSALTSLEITVKEKYAPMTFESDESYALAVSAPASSLTANTVWGALRGLETFSQLVYQDEHDNYLAREGKITDFPRFHYRGFLIDTSRHFIDVSVILRHIDALAYAKYNILHWHIVDDQSFPFVSKTFPSLSNVGAYNNVTHIYDIDDVATVIEYGRMRGIRVVPEFDTPGHTQSWVSIKDLLTPCYSGGKPTGTYGPINPTLNSTYTFLKSFFGEIGTRFLDDYIHLGGDEVSFSCWESNPNVLAWMDKMGFGKNFSLLEQYYEQKLIDIVGGLKKKYIIWQEVIDNQVTVNPDTVVNVWKGGWQNEMAKVTAKNLNVVLSSPWYLNYISYGNDWPKYYSVEPTAFNGTSAQKKLVLGGTTCMWGEWVDGTNLLPRSWPRSLAISERLWSSINTTDVADAQGRLREHRCRYLMRGIPAQNGVQSKYCRYEWTL</sequence>
<organism evidence="8 9">
    <name type="scientific">Paramuricea clavata</name>
    <name type="common">Red gorgonian</name>
    <name type="synonym">Violescent sea-whip</name>
    <dbReference type="NCBI Taxonomy" id="317549"/>
    <lineage>
        <taxon>Eukaryota</taxon>
        <taxon>Metazoa</taxon>
        <taxon>Cnidaria</taxon>
        <taxon>Anthozoa</taxon>
        <taxon>Octocorallia</taxon>
        <taxon>Malacalcyonacea</taxon>
        <taxon>Plexauridae</taxon>
        <taxon>Paramuricea</taxon>
    </lineage>
</organism>
<dbReference type="GO" id="GO:0005975">
    <property type="term" value="P:carbohydrate metabolic process"/>
    <property type="evidence" value="ECO:0007669"/>
    <property type="project" value="InterPro"/>
</dbReference>
<gene>
    <name evidence="8" type="ORF">PACLA_8A054736</name>
</gene>
<dbReference type="GO" id="GO:0030203">
    <property type="term" value="P:glycosaminoglycan metabolic process"/>
    <property type="evidence" value="ECO:0007669"/>
    <property type="project" value="TreeGrafter"/>
</dbReference>